<organism evidence="3 4">
    <name type="scientific">Toxocara canis</name>
    <name type="common">Canine roundworm</name>
    <dbReference type="NCBI Taxonomy" id="6265"/>
    <lineage>
        <taxon>Eukaryota</taxon>
        <taxon>Metazoa</taxon>
        <taxon>Ecdysozoa</taxon>
        <taxon>Nematoda</taxon>
        <taxon>Chromadorea</taxon>
        <taxon>Rhabditida</taxon>
        <taxon>Spirurina</taxon>
        <taxon>Ascaridomorpha</taxon>
        <taxon>Ascaridoidea</taxon>
        <taxon>Toxocaridae</taxon>
        <taxon>Toxocara</taxon>
    </lineage>
</organism>
<dbReference type="PANTHER" id="PTHR37433:SF20">
    <property type="entry name" value="ACTIVIN_RECP DOMAIN-CONTAINING PROTEIN"/>
    <property type="match status" value="1"/>
</dbReference>
<reference evidence="3 4" key="1">
    <citation type="submission" date="2014-11" db="EMBL/GenBank/DDBJ databases">
        <title>Genetic blueprint of the zoonotic pathogen Toxocara canis.</title>
        <authorList>
            <person name="Zhu X.-Q."/>
            <person name="Korhonen P.K."/>
            <person name="Cai H."/>
            <person name="Young N.D."/>
            <person name="Nejsum P."/>
            <person name="von Samson-Himmelstjerna G."/>
            <person name="Boag P.R."/>
            <person name="Tan P."/>
            <person name="Li Q."/>
            <person name="Min J."/>
            <person name="Yang Y."/>
            <person name="Wang X."/>
            <person name="Fang X."/>
            <person name="Hall R.S."/>
            <person name="Hofmann A."/>
            <person name="Sternberg P.W."/>
            <person name="Jex A.R."/>
            <person name="Gasser R.B."/>
        </authorList>
    </citation>
    <scope>NUCLEOTIDE SEQUENCE [LARGE SCALE GENOMIC DNA]</scope>
    <source>
        <strain evidence="3">PN_DK_2014</strain>
    </source>
</reference>
<dbReference type="PANTHER" id="PTHR37433">
    <property type="entry name" value="PROTEIN CBG25136-RELATED"/>
    <property type="match status" value="1"/>
</dbReference>
<comment type="caution">
    <text evidence="3">The sequence shown here is derived from an EMBL/GenBank/DDBJ whole genome shotgun (WGS) entry which is preliminary data.</text>
</comment>
<dbReference type="OMA" id="PEIETGH"/>
<name>A0A0B2VK30_TOXCA</name>
<dbReference type="AlphaFoldDB" id="A0A0B2VK30"/>
<dbReference type="Proteomes" id="UP000031036">
    <property type="component" value="Unassembled WGS sequence"/>
</dbReference>
<dbReference type="EMBL" id="JPKZ01001436">
    <property type="protein sequence ID" value="KHN81963.1"/>
    <property type="molecule type" value="Genomic_DNA"/>
</dbReference>
<keyword evidence="4" id="KW-1185">Reference proteome</keyword>
<dbReference type="STRING" id="6265.A0A0B2VK30"/>
<protein>
    <recommendedName>
        <fullName evidence="2">DUF7622 domain-containing protein</fullName>
    </recommendedName>
</protein>
<feature type="domain" description="DUF7622" evidence="2">
    <location>
        <begin position="220"/>
        <end position="302"/>
    </location>
</feature>
<feature type="signal peptide" evidence="1">
    <location>
        <begin position="1"/>
        <end position="17"/>
    </location>
</feature>
<proteinExistence type="predicted"/>
<gene>
    <name evidence="3" type="ORF">Tcan_17487</name>
</gene>
<evidence type="ECO:0000313" key="4">
    <source>
        <dbReference type="Proteomes" id="UP000031036"/>
    </source>
</evidence>
<accession>A0A0B2VK30</accession>
<keyword evidence="1" id="KW-0732">Signal</keyword>
<dbReference type="InterPro" id="IPR056039">
    <property type="entry name" value="DUF7622"/>
</dbReference>
<dbReference type="Pfam" id="PF24602">
    <property type="entry name" value="DUF7622"/>
    <property type="match status" value="1"/>
</dbReference>
<evidence type="ECO:0000313" key="3">
    <source>
        <dbReference type="EMBL" id="KHN81963.1"/>
    </source>
</evidence>
<sequence length="341" mass="37703">MVLLFVAICALWRTTSAVICKSCQQIEDASLRRCDENCLGDACVFWKWEDKSSIEGRPSTQIQQGCMSGLDLSVFEMGCRKNFVDATLCLCNDRDECNDIRDDEAMMREKQIQLPNVRCRNYAEAPYITPRSKNNFCAANYCFYALTEVANFIGEREVLTMANCGQLPQYVFDLTLSSIWPGPALYSGGCYLLQMQGDNINLGCMCAEESCNAEAAYPVRKGSVICHLAYGVSNETAMENSTCTGDYCLLQKTNFTNYGVQYLKGCLSVNDTVAVAKITAGYRNILGLEQWLCNDELCNARVDAAILSIAKPTPPAFASIASARTHLIALFLVFVSALIVQ</sequence>
<dbReference type="OrthoDB" id="5817149at2759"/>
<evidence type="ECO:0000259" key="2">
    <source>
        <dbReference type="Pfam" id="PF24602"/>
    </source>
</evidence>
<feature type="chain" id="PRO_5002095469" description="DUF7622 domain-containing protein" evidence="1">
    <location>
        <begin position="18"/>
        <end position="341"/>
    </location>
</feature>
<evidence type="ECO:0000256" key="1">
    <source>
        <dbReference type="SAM" id="SignalP"/>
    </source>
</evidence>